<evidence type="ECO:0000256" key="1">
    <source>
        <dbReference type="SAM" id="MobiDB-lite"/>
    </source>
</evidence>
<feature type="region of interest" description="Disordered" evidence="1">
    <location>
        <begin position="42"/>
        <end position="98"/>
    </location>
</feature>
<dbReference type="Proteomes" id="UP000664132">
    <property type="component" value="Unassembled WGS sequence"/>
</dbReference>
<evidence type="ECO:0000313" key="2">
    <source>
        <dbReference type="EMBL" id="KAG4423779.1"/>
    </source>
</evidence>
<dbReference type="EMBL" id="JAFJYH010000029">
    <property type="protein sequence ID" value="KAG4423779.1"/>
    <property type="molecule type" value="Genomic_DNA"/>
</dbReference>
<reference evidence="2" key="1">
    <citation type="submission" date="2021-02" db="EMBL/GenBank/DDBJ databases">
        <title>Genome sequence Cadophora malorum strain M34.</title>
        <authorList>
            <person name="Stefanovic E."/>
            <person name="Vu D."/>
            <person name="Scully C."/>
            <person name="Dijksterhuis J."/>
            <person name="Roader J."/>
            <person name="Houbraken J."/>
        </authorList>
    </citation>
    <scope>NUCLEOTIDE SEQUENCE</scope>
    <source>
        <strain evidence="2">M34</strain>
    </source>
</reference>
<feature type="compositionally biased region" description="Basic and acidic residues" evidence="1">
    <location>
        <begin position="69"/>
        <end position="98"/>
    </location>
</feature>
<organism evidence="2 3">
    <name type="scientific">Cadophora malorum</name>
    <dbReference type="NCBI Taxonomy" id="108018"/>
    <lineage>
        <taxon>Eukaryota</taxon>
        <taxon>Fungi</taxon>
        <taxon>Dikarya</taxon>
        <taxon>Ascomycota</taxon>
        <taxon>Pezizomycotina</taxon>
        <taxon>Leotiomycetes</taxon>
        <taxon>Helotiales</taxon>
        <taxon>Ploettnerulaceae</taxon>
        <taxon>Cadophora</taxon>
    </lineage>
</organism>
<gene>
    <name evidence="2" type="ORF">IFR04_003075</name>
</gene>
<evidence type="ECO:0000313" key="3">
    <source>
        <dbReference type="Proteomes" id="UP000664132"/>
    </source>
</evidence>
<proteinExistence type="predicted"/>
<dbReference type="OrthoDB" id="3913483at2759"/>
<keyword evidence="3" id="KW-1185">Reference proteome</keyword>
<dbReference type="AlphaFoldDB" id="A0A8H7WF78"/>
<name>A0A8H7WF78_9HELO</name>
<comment type="caution">
    <text evidence="2">The sequence shown here is derived from an EMBL/GenBank/DDBJ whole genome shotgun (WGS) entry which is preliminary data.</text>
</comment>
<sequence>MPEEKSKAEIIAERVANLPLPEDPPVASDWNSANANTVNVKAGERQAELPNSEVSDTGLEGAATNGSGVREEGGADLSKVGREGKDNLDGLPKDATKN</sequence>
<protein>
    <submittedName>
        <fullName evidence="2">Uncharacterized protein</fullName>
    </submittedName>
</protein>
<accession>A0A8H7WF78</accession>